<evidence type="ECO:0000256" key="1">
    <source>
        <dbReference type="ARBA" id="ARBA00005953"/>
    </source>
</evidence>
<dbReference type="SUPFAM" id="SSF54637">
    <property type="entry name" value="Thioesterase/thiol ester dehydrase-isomerase"/>
    <property type="match status" value="1"/>
</dbReference>
<protein>
    <submittedName>
        <fullName evidence="3">Thioesterase</fullName>
    </submittedName>
</protein>
<evidence type="ECO:0000313" key="4">
    <source>
        <dbReference type="Proteomes" id="UP000239867"/>
    </source>
</evidence>
<name>A0A2L1GR87_9BACT</name>
<dbReference type="InterPro" id="IPR050563">
    <property type="entry name" value="4-hydroxybenzoyl-CoA_TE"/>
</dbReference>
<sequence>MNADDAGKAVFRLEIVVPESTIDGNGHVNNVHYVQWMQNAAEAHSAALGWPAARYRAIGRHWIIRSHNIEYHHSTFAGELIWVQTWVANFKRIKSLRKFRFFRPRDSTVLALASTLFILCDDASGRPVSIPEEVLGDYPIVAPEDEPGL</sequence>
<keyword evidence="4" id="KW-1185">Reference proteome</keyword>
<dbReference type="Proteomes" id="UP000239867">
    <property type="component" value="Chromosome"/>
</dbReference>
<dbReference type="RefSeq" id="WP_104937338.1">
    <property type="nucleotide sequence ID" value="NZ_CP021255.1"/>
</dbReference>
<gene>
    <name evidence="3" type="ORF">CAY53_12135</name>
</gene>
<dbReference type="GO" id="GO:0047617">
    <property type="term" value="F:fatty acyl-CoA hydrolase activity"/>
    <property type="evidence" value="ECO:0007669"/>
    <property type="project" value="TreeGrafter"/>
</dbReference>
<evidence type="ECO:0000256" key="2">
    <source>
        <dbReference type="ARBA" id="ARBA00022801"/>
    </source>
</evidence>
<organism evidence="3 4">
    <name type="scientific">Desulfobulbus oralis</name>
    <dbReference type="NCBI Taxonomy" id="1986146"/>
    <lineage>
        <taxon>Bacteria</taxon>
        <taxon>Pseudomonadati</taxon>
        <taxon>Thermodesulfobacteriota</taxon>
        <taxon>Desulfobulbia</taxon>
        <taxon>Desulfobulbales</taxon>
        <taxon>Desulfobulbaceae</taxon>
        <taxon>Desulfobulbus</taxon>
    </lineage>
</organism>
<dbReference type="KEGG" id="deo:CAY53_12135"/>
<dbReference type="InterPro" id="IPR029069">
    <property type="entry name" value="HotDog_dom_sf"/>
</dbReference>
<evidence type="ECO:0000313" key="3">
    <source>
        <dbReference type="EMBL" id="AVD72134.1"/>
    </source>
</evidence>
<dbReference type="PANTHER" id="PTHR31793">
    <property type="entry name" value="4-HYDROXYBENZOYL-COA THIOESTERASE FAMILY MEMBER"/>
    <property type="match status" value="1"/>
</dbReference>
<reference evidence="3 4" key="1">
    <citation type="journal article" date="2018" name="MBio">
        <title>Insights into the evolution of host association through the isolation and characterization of a novel human periodontal pathobiont, Desulfobulbus oralis.</title>
        <authorList>
            <person name="Cross K.L."/>
            <person name="Chirania P."/>
            <person name="Xiong W."/>
            <person name="Beall C.J."/>
            <person name="Elkins J.G."/>
            <person name="Giannone R.J."/>
            <person name="Griffen A.L."/>
            <person name="Guss A.M."/>
            <person name="Hettich R.L."/>
            <person name="Joshi S.S."/>
            <person name="Mokrzan E.M."/>
            <person name="Martin R.K."/>
            <person name="Zhulin I.B."/>
            <person name="Leys E.J."/>
            <person name="Podar M."/>
        </authorList>
    </citation>
    <scope>NUCLEOTIDE SEQUENCE [LARGE SCALE GENOMIC DNA]</scope>
    <source>
        <strain evidence="3 4">ORNL</strain>
    </source>
</reference>
<dbReference type="AlphaFoldDB" id="A0A2L1GR87"/>
<keyword evidence="2" id="KW-0378">Hydrolase</keyword>
<comment type="similarity">
    <text evidence="1">Belongs to the 4-hydroxybenzoyl-CoA thioesterase family.</text>
</comment>
<dbReference type="Gene3D" id="3.10.129.10">
    <property type="entry name" value="Hotdog Thioesterase"/>
    <property type="match status" value="1"/>
</dbReference>
<dbReference type="Pfam" id="PF13279">
    <property type="entry name" value="4HBT_2"/>
    <property type="match status" value="1"/>
</dbReference>
<dbReference type="EMBL" id="CP021255">
    <property type="protein sequence ID" value="AVD72134.1"/>
    <property type="molecule type" value="Genomic_DNA"/>
</dbReference>
<proteinExistence type="inferred from homology"/>
<dbReference type="OrthoDB" id="9801517at2"/>
<dbReference type="PANTHER" id="PTHR31793:SF27">
    <property type="entry name" value="NOVEL THIOESTERASE SUPERFAMILY DOMAIN AND SAPOSIN A-TYPE DOMAIN CONTAINING PROTEIN (0610012H03RIK)"/>
    <property type="match status" value="1"/>
</dbReference>
<dbReference type="CDD" id="cd00586">
    <property type="entry name" value="4HBT"/>
    <property type="match status" value="1"/>
</dbReference>
<accession>A0A2L1GR87</accession>